<keyword evidence="3" id="KW-0808">Transferase</keyword>
<evidence type="ECO:0000256" key="5">
    <source>
        <dbReference type="ARBA" id="ARBA00022777"/>
    </source>
</evidence>
<evidence type="ECO:0000259" key="9">
    <source>
        <dbReference type="SMART" id="SM00220"/>
    </source>
</evidence>
<dbReference type="SUPFAM" id="SSF56112">
    <property type="entry name" value="Protein kinase-like (PK-like)"/>
    <property type="match status" value="1"/>
</dbReference>
<dbReference type="AlphaFoldDB" id="A0A2B7ZHI2"/>
<name>A0A2B7ZHI2_9EURO</name>
<evidence type="ECO:0000256" key="7">
    <source>
        <dbReference type="ARBA" id="ARBA00047899"/>
    </source>
</evidence>
<dbReference type="InterPro" id="IPR051334">
    <property type="entry name" value="SRPK"/>
</dbReference>
<dbReference type="GO" id="GO:0050684">
    <property type="term" value="P:regulation of mRNA processing"/>
    <property type="evidence" value="ECO:0007669"/>
    <property type="project" value="TreeGrafter"/>
</dbReference>
<dbReference type="EMBL" id="PDND01000081">
    <property type="protein sequence ID" value="PGH32790.1"/>
    <property type="molecule type" value="Genomic_DNA"/>
</dbReference>
<dbReference type="PANTHER" id="PTHR47634:SF9">
    <property type="entry name" value="PROTEIN KINASE DOMAIN-CONTAINING PROTEIN-RELATED"/>
    <property type="match status" value="1"/>
</dbReference>
<comment type="catalytic activity">
    <reaction evidence="7">
        <text>L-threonyl-[protein] + ATP = O-phospho-L-threonyl-[protein] + ADP + H(+)</text>
        <dbReference type="Rhea" id="RHEA:46608"/>
        <dbReference type="Rhea" id="RHEA-COMP:11060"/>
        <dbReference type="Rhea" id="RHEA-COMP:11605"/>
        <dbReference type="ChEBI" id="CHEBI:15378"/>
        <dbReference type="ChEBI" id="CHEBI:30013"/>
        <dbReference type="ChEBI" id="CHEBI:30616"/>
        <dbReference type="ChEBI" id="CHEBI:61977"/>
        <dbReference type="ChEBI" id="CHEBI:456216"/>
        <dbReference type="EC" id="2.7.11.1"/>
    </reaction>
</comment>
<dbReference type="VEuPathDB" id="FungiDB:EMCG_05192"/>
<accession>A0A2B7ZHI2</accession>
<dbReference type="InterPro" id="IPR000719">
    <property type="entry name" value="Prot_kinase_dom"/>
</dbReference>
<comment type="caution">
    <text evidence="10">The sequence shown here is derived from an EMBL/GenBank/DDBJ whole genome shotgun (WGS) entry which is preliminary data.</text>
</comment>
<sequence length="289" mass="33910">MSLLHSTSRQFSSFRLLSGLGPAPNYLFWLACLHHGRRRSLQRPPQEPKVFPSTGFDTIDPSILVEEESMRNYRPQKFHPVHIGQVFQERYQVVGKLGYGVSSTVWLCRDLLDHEYITLKIYVNSARTHHELPIYKHLDAIQSDHAGRRCLHLLHDSFKVDGPDGQHICLLHQPLGRSLHEMKRRARGRISKDVLRPCMRQVFAAVDYLHKDARVIHTGESTAKQYPEWEFMIRPCSPKLNRMNSRVRYLERREWMVALSTSPDHFLSLLAFQFFVIWAKRGWEMKNIM</sequence>
<organism evidence="10 11">
    <name type="scientific">[Emmonsia] crescens</name>
    <dbReference type="NCBI Taxonomy" id="73230"/>
    <lineage>
        <taxon>Eukaryota</taxon>
        <taxon>Fungi</taxon>
        <taxon>Dikarya</taxon>
        <taxon>Ascomycota</taxon>
        <taxon>Pezizomycotina</taxon>
        <taxon>Eurotiomycetes</taxon>
        <taxon>Eurotiomycetidae</taxon>
        <taxon>Onygenales</taxon>
        <taxon>Ajellomycetaceae</taxon>
        <taxon>Emergomyces</taxon>
    </lineage>
</organism>
<dbReference type="GO" id="GO:0000245">
    <property type="term" value="P:spliceosomal complex assembly"/>
    <property type="evidence" value="ECO:0007669"/>
    <property type="project" value="TreeGrafter"/>
</dbReference>
<keyword evidence="2" id="KW-0723">Serine/threonine-protein kinase</keyword>
<proteinExistence type="predicted"/>
<dbReference type="GO" id="GO:0005524">
    <property type="term" value="F:ATP binding"/>
    <property type="evidence" value="ECO:0007669"/>
    <property type="project" value="UniProtKB-KW"/>
</dbReference>
<dbReference type="Gene3D" id="1.10.510.10">
    <property type="entry name" value="Transferase(Phosphotransferase) domain 1"/>
    <property type="match status" value="1"/>
</dbReference>
<dbReference type="GO" id="GO:0005737">
    <property type="term" value="C:cytoplasm"/>
    <property type="evidence" value="ECO:0007669"/>
    <property type="project" value="TreeGrafter"/>
</dbReference>
<keyword evidence="5" id="KW-0418">Kinase</keyword>
<comment type="catalytic activity">
    <reaction evidence="8">
        <text>L-seryl-[protein] + ATP = O-phospho-L-seryl-[protein] + ADP + H(+)</text>
        <dbReference type="Rhea" id="RHEA:17989"/>
        <dbReference type="Rhea" id="RHEA-COMP:9863"/>
        <dbReference type="Rhea" id="RHEA-COMP:11604"/>
        <dbReference type="ChEBI" id="CHEBI:15378"/>
        <dbReference type="ChEBI" id="CHEBI:29999"/>
        <dbReference type="ChEBI" id="CHEBI:30616"/>
        <dbReference type="ChEBI" id="CHEBI:83421"/>
        <dbReference type="ChEBI" id="CHEBI:456216"/>
        <dbReference type="EC" id="2.7.11.1"/>
    </reaction>
</comment>
<evidence type="ECO:0000256" key="2">
    <source>
        <dbReference type="ARBA" id="ARBA00022527"/>
    </source>
</evidence>
<dbReference type="Gene3D" id="3.30.200.20">
    <property type="entry name" value="Phosphorylase Kinase, domain 1"/>
    <property type="match status" value="1"/>
</dbReference>
<dbReference type="SMART" id="SM00220">
    <property type="entry name" value="S_TKc"/>
    <property type="match status" value="1"/>
</dbReference>
<dbReference type="PANTHER" id="PTHR47634">
    <property type="entry name" value="PROTEIN KINASE DOMAIN-CONTAINING PROTEIN-RELATED"/>
    <property type="match status" value="1"/>
</dbReference>
<feature type="domain" description="Protein kinase" evidence="9">
    <location>
        <begin position="91"/>
        <end position="275"/>
    </location>
</feature>
<evidence type="ECO:0000256" key="4">
    <source>
        <dbReference type="ARBA" id="ARBA00022741"/>
    </source>
</evidence>
<evidence type="ECO:0000313" key="11">
    <source>
        <dbReference type="Proteomes" id="UP000226031"/>
    </source>
</evidence>
<keyword evidence="6" id="KW-0067">ATP-binding</keyword>
<evidence type="ECO:0000256" key="8">
    <source>
        <dbReference type="ARBA" id="ARBA00048679"/>
    </source>
</evidence>
<dbReference type="GO" id="GO:0004674">
    <property type="term" value="F:protein serine/threonine kinase activity"/>
    <property type="evidence" value="ECO:0007669"/>
    <property type="project" value="UniProtKB-KW"/>
</dbReference>
<dbReference type="EC" id="2.7.11.1" evidence="1"/>
<evidence type="ECO:0000256" key="6">
    <source>
        <dbReference type="ARBA" id="ARBA00022840"/>
    </source>
</evidence>
<reference evidence="10 11" key="1">
    <citation type="submission" date="2017-10" db="EMBL/GenBank/DDBJ databases">
        <title>Comparative genomics in systemic dimorphic fungi from Ajellomycetaceae.</title>
        <authorList>
            <person name="Munoz J.F."/>
            <person name="Mcewen J.G."/>
            <person name="Clay O.K."/>
            <person name="Cuomo C.A."/>
        </authorList>
    </citation>
    <scope>NUCLEOTIDE SEQUENCE [LARGE SCALE GENOMIC DNA]</scope>
    <source>
        <strain evidence="10 11">UAMH4076</strain>
    </source>
</reference>
<evidence type="ECO:0000256" key="3">
    <source>
        <dbReference type="ARBA" id="ARBA00022679"/>
    </source>
</evidence>
<protein>
    <recommendedName>
        <fullName evidence="1">non-specific serine/threonine protein kinase</fullName>
        <ecNumber evidence="1">2.7.11.1</ecNumber>
    </recommendedName>
</protein>
<dbReference type="GO" id="GO:0005634">
    <property type="term" value="C:nucleus"/>
    <property type="evidence" value="ECO:0007669"/>
    <property type="project" value="TreeGrafter"/>
</dbReference>
<gene>
    <name evidence="10" type="ORF">GX50_04391</name>
</gene>
<dbReference type="InterPro" id="IPR011009">
    <property type="entry name" value="Kinase-like_dom_sf"/>
</dbReference>
<dbReference type="STRING" id="73230.A0A2B7ZHI2"/>
<evidence type="ECO:0000256" key="1">
    <source>
        <dbReference type="ARBA" id="ARBA00012513"/>
    </source>
</evidence>
<keyword evidence="4" id="KW-0547">Nucleotide-binding</keyword>
<keyword evidence="11" id="KW-1185">Reference proteome</keyword>
<evidence type="ECO:0000313" key="10">
    <source>
        <dbReference type="EMBL" id="PGH32790.1"/>
    </source>
</evidence>
<dbReference type="Proteomes" id="UP000226031">
    <property type="component" value="Unassembled WGS sequence"/>
</dbReference>